<dbReference type="InterPro" id="IPR003929">
    <property type="entry name" value="K_chnl_BK_asu"/>
</dbReference>
<dbReference type="PANTHER" id="PTHR10027">
    <property type="entry name" value="CALCIUM-ACTIVATED POTASSIUM CHANNEL ALPHA CHAIN"/>
    <property type="match status" value="1"/>
</dbReference>
<dbReference type="InterPro" id="IPR047871">
    <property type="entry name" value="K_chnl_Slo-like"/>
</dbReference>
<evidence type="ECO:0000256" key="8">
    <source>
        <dbReference type="ARBA" id="ARBA00022989"/>
    </source>
</evidence>
<evidence type="ECO:0000256" key="12">
    <source>
        <dbReference type="SAM" id="MobiDB-lite"/>
    </source>
</evidence>
<keyword evidence="2" id="KW-0813">Transport</keyword>
<evidence type="ECO:0000313" key="14">
    <source>
        <dbReference type="EMBL" id="ODM88428.1"/>
    </source>
</evidence>
<dbReference type="Pfam" id="PF03493">
    <property type="entry name" value="BK_channel_a"/>
    <property type="match status" value="1"/>
</dbReference>
<evidence type="ECO:0000313" key="15">
    <source>
        <dbReference type="Proteomes" id="UP000094527"/>
    </source>
</evidence>
<evidence type="ECO:0000256" key="3">
    <source>
        <dbReference type="ARBA" id="ARBA00022538"/>
    </source>
</evidence>
<reference evidence="14 15" key="1">
    <citation type="journal article" date="2016" name="Genome Biol. Evol.">
        <title>Gene Family Evolution Reflects Adaptation to Soil Environmental Stressors in the Genome of the Collembolan Orchesella cincta.</title>
        <authorList>
            <person name="Faddeeva-Vakhrusheva A."/>
            <person name="Derks M.F."/>
            <person name="Anvar S.Y."/>
            <person name="Agamennone V."/>
            <person name="Suring W."/>
            <person name="Smit S."/>
            <person name="van Straalen N.M."/>
            <person name="Roelofs D."/>
        </authorList>
    </citation>
    <scope>NUCLEOTIDE SEQUENCE [LARGE SCALE GENOMIC DNA]</scope>
    <source>
        <tissue evidence="14">Mixed pool</tissue>
    </source>
</reference>
<dbReference type="GO" id="GO:0034702">
    <property type="term" value="C:monoatomic ion channel complex"/>
    <property type="evidence" value="ECO:0007669"/>
    <property type="project" value="UniProtKB-KW"/>
</dbReference>
<organism evidence="14 15">
    <name type="scientific">Orchesella cincta</name>
    <name type="common">Springtail</name>
    <name type="synonym">Podura cincta</name>
    <dbReference type="NCBI Taxonomy" id="48709"/>
    <lineage>
        <taxon>Eukaryota</taxon>
        <taxon>Metazoa</taxon>
        <taxon>Ecdysozoa</taxon>
        <taxon>Arthropoda</taxon>
        <taxon>Hexapoda</taxon>
        <taxon>Collembola</taxon>
        <taxon>Entomobryomorpha</taxon>
        <taxon>Entomobryoidea</taxon>
        <taxon>Orchesellidae</taxon>
        <taxon>Orchesellinae</taxon>
        <taxon>Orchesella</taxon>
    </lineage>
</organism>
<evidence type="ECO:0000256" key="7">
    <source>
        <dbReference type="ARBA" id="ARBA00022958"/>
    </source>
</evidence>
<dbReference type="PANTHER" id="PTHR10027:SF33">
    <property type="entry name" value="CALCIUM-ACTIVATED POTASSIUM CHANNEL SUBUNIT ALPHA-1-RELATED"/>
    <property type="match status" value="1"/>
</dbReference>
<keyword evidence="4" id="KW-0812">Transmembrane</keyword>
<evidence type="ECO:0000256" key="4">
    <source>
        <dbReference type="ARBA" id="ARBA00022692"/>
    </source>
</evidence>
<proteinExistence type="predicted"/>
<dbReference type="GO" id="GO:0045211">
    <property type="term" value="C:postsynaptic membrane"/>
    <property type="evidence" value="ECO:0007669"/>
    <property type="project" value="TreeGrafter"/>
</dbReference>
<dbReference type="OrthoDB" id="10035564at2759"/>
<dbReference type="AlphaFoldDB" id="A0A1D2M631"/>
<feature type="region of interest" description="Disordered" evidence="12">
    <location>
        <begin position="74"/>
        <end position="116"/>
    </location>
</feature>
<dbReference type="InterPro" id="IPR003148">
    <property type="entry name" value="RCK_N"/>
</dbReference>
<comment type="caution">
    <text evidence="14">The sequence shown here is derived from an EMBL/GenBank/DDBJ whole genome shotgun (WGS) entry which is preliminary data.</text>
</comment>
<keyword evidence="7" id="KW-0630">Potassium</keyword>
<dbReference type="GO" id="GO:0060072">
    <property type="term" value="F:large conductance calcium-activated potassium channel activity"/>
    <property type="evidence" value="ECO:0007669"/>
    <property type="project" value="TreeGrafter"/>
</dbReference>
<dbReference type="PROSITE" id="PS51201">
    <property type="entry name" value="RCK_N"/>
    <property type="match status" value="1"/>
</dbReference>
<dbReference type="OMA" id="NIHISEM"/>
<comment type="subcellular location">
    <subcellularLocation>
        <location evidence="1">Membrane</location>
        <topology evidence="1">Multi-pass membrane protein</topology>
    </subcellularLocation>
</comment>
<keyword evidence="6" id="KW-0851">Voltage-gated channel</keyword>
<dbReference type="Pfam" id="PF21014">
    <property type="entry name" value="Slowpoke_C"/>
    <property type="match status" value="1"/>
</dbReference>
<dbReference type="Pfam" id="PF22614">
    <property type="entry name" value="Slo-like_RCK"/>
    <property type="match status" value="1"/>
</dbReference>
<evidence type="ECO:0000256" key="1">
    <source>
        <dbReference type="ARBA" id="ARBA00004141"/>
    </source>
</evidence>
<protein>
    <submittedName>
        <fullName evidence="14">Calcium-activated potassium channel slowpoke</fullName>
    </submittedName>
</protein>
<evidence type="ECO:0000256" key="10">
    <source>
        <dbReference type="ARBA" id="ARBA00023136"/>
    </source>
</evidence>
<dbReference type="Gene3D" id="3.40.50.720">
    <property type="entry name" value="NAD(P)-binding Rossmann-like Domain"/>
    <property type="match status" value="1"/>
</dbReference>
<evidence type="ECO:0000256" key="11">
    <source>
        <dbReference type="ARBA" id="ARBA00023303"/>
    </source>
</evidence>
<accession>A0A1D2M631</accession>
<dbReference type="EMBL" id="LJIJ01003612">
    <property type="protein sequence ID" value="ODM88428.1"/>
    <property type="molecule type" value="Genomic_DNA"/>
</dbReference>
<evidence type="ECO:0000256" key="6">
    <source>
        <dbReference type="ARBA" id="ARBA00022882"/>
    </source>
</evidence>
<evidence type="ECO:0000256" key="9">
    <source>
        <dbReference type="ARBA" id="ARBA00023065"/>
    </source>
</evidence>
<keyword evidence="11 14" id="KW-0407">Ion channel</keyword>
<evidence type="ECO:0000256" key="2">
    <source>
        <dbReference type="ARBA" id="ARBA00022448"/>
    </source>
</evidence>
<gene>
    <name evidence="14" type="ORF">Ocin01_18254</name>
</gene>
<keyword evidence="9" id="KW-0406">Ion transport</keyword>
<feature type="domain" description="RCK N-terminal" evidence="13">
    <location>
        <begin position="203"/>
        <end position="348"/>
    </location>
</feature>
<keyword evidence="15" id="KW-1185">Reference proteome</keyword>
<sequence>MQYHNKAYLLNIPSWDWKRGDDVICLAELKLGFIAQSCLAPGFSTMMANLFAMRSFKNGQENARDRVDAATFANQQPGKPRMNSIAGVPGKTPSKKPNSTGPAENQVAANRPPEEPAPLAGYHLSYEVKKLMPTNRAQAATNGAGNNKDRQLEVGIADDQAKDFDFEKTEMKYDSTGMFHWCPAKSIEECILDRNQAAMTVLNGHVVVCLFADPDSPLIGLRNLVMPLRASNFHYHELKHVVIVGSVDYIRREWKMLQNLPKISILNGSPLSRADLRAVNVNLCDMCVILSAKVPSNDDPTLADKEAILASLNIKAMTFDDTIGVLSNSTNGTGTERSSPVGSPLVLQRRGSVYGSNVPMITELVNDSNVQFLDQDDDDDPDTELYLTQPFACGTAFAVSVLDSLMSTTYFNQNALTLIRSLITGGATPELELILAEGAGLRGGYSTLEMLSRRDRCRVGQISLSEGPLAQFGENGKYGDLFVSALRQYGLLCIGLYRLLPM</sequence>
<evidence type="ECO:0000256" key="5">
    <source>
        <dbReference type="ARBA" id="ARBA00022826"/>
    </source>
</evidence>
<dbReference type="InterPro" id="IPR048735">
    <property type="entry name" value="Slowpoke-like_C"/>
</dbReference>
<dbReference type="PRINTS" id="PR01449">
    <property type="entry name" value="BKCHANNELA"/>
</dbReference>
<evidence type="ECO:0000259" key="13">
    <source>
        <dbReference type="PROSITE" id="PS51201"/>
    </source>
</evidence>
<name>A0A1D2M631_ORCCI</name>
<dbReference type="Proteomes" id="UP000094527">
    <property type="component" value="Unassembled WGS sequence"/>
</dbReference>
<dbReference type="STRING" id="48709.A0A1D2M631"/>
<keyword evidence="10" id="KW-0472">Membrane</keyword>
<keyword evidence="5" id="KW-0631">Potassium channel</keyword>
<keyword evidence="3" id="KW-0633">Potassium transport</keyword>
<keyword evidence="8" id="KW-1133">Transmembrane helix</keyword>